<dbReference type="AlphaFoldDB" id="A0A814VNK2"/>
<protein>
    <submittedName>
        <fullName evidence="1">Uncharacterized protein</fullName>
    </submittedName>
</protein>
<evidence type="ECO:0000313" key="3">
    <source>
        <dbReference type="Proteomes" id="UP000663829"/>
    </source>
</evidence>
<evidence type="ECO:0000313" key="2">
    <source>
        <dbReference type="EMBL" id="CAF3955642.1"/>
    </source>
</evidence>
<organism evidence="1 3">
    <name type="scientific">Didymodactylos carnosus</name>
    <dbReference type="NCBI Taxonomy" id="1234261"/>
    <lineage>
        <taxon>Eukaryota</taxon>
        <taxon>Metazoa</taxon>
        <taxon>Spiralia</taxon>
        <taxon>Gnathifera</taxon>
        <taxon>Rotifera</taxon>
        <taxon>Eurotatoria</taxon>
        <taxon>Bdelloidea</taxon>
        <taxon>Philodinida</taxon>
        <taxon>Philodinidae</taxon>
        <taxon>Didymodactylos</taxon>
    </lineage>
</organism>
<reference evidence="1" key="1">
    <citation type="submission" date="2021-02" db="EMBL/GenBank/DDBJ databases">
        <authorList>
            <person name="Nowell W R."/>
        </authorList>
    </citation>
    <scope>NUCLEOTIDE SEQUENCE</scope>
</reference>
<evidence type="ECO:0000313" key="1">
    <source>
        <dbReference type="EMBL" id="CAF1191352.1"/>
    </source>
</evidence>
<gene>
    <name evidence="1" type="ORF">GPM918_LOCUS23225</name>
    <name evidence="2" type="ORF">SRO942_LOCUS23224</name>
</gene>
<proteinExistence type="predicted"/>
<comment type="caution">
    <text evidence="1">The sequence shown here is derived from an EMBL/GenBank/DDBJ whole genome shotgun (WGS) entry which is preliminary data.</text>
</comment>
<dbReference type="OrthoDB" id="9802488at2759"/>
<keyword evidence="3" id="KW-1185">Reference proteome</keyword>
<dbReference type="EMBL" id="CAJNOQ010008216">
    <property type="protein sequence ID" value="CAF1191352.1"/>
    <property type="molecule type" value="Genomic_DNA"/>
</dbReference>
<name>A0A814VNK2_9BILA</name>
<accession>A0A814VNK2</accession>
<dbReference type="Proteomes" id="UP000663829">
    <property type="component" value="Unassembled WGS sequence"/>
</dbReference>
<sequence>MPDVGAVFYEAFFKKPEDIIHPHPYTDAPWSGAENYDEANPPASIDEVLDIIRSRVKKKSCDAHAAVIAGRIGIRYTEQCIDLERRLKLLCDQLEFYAILSVQPVNFSKTEALWSARAIGSPKFSRTLAGNFKTITLSPMINIPTADAIINIDQAFMLQRIGQIFGET</sequence>
<dbReference type="EMBL" id="CAJOBC010008217">
    <property type="protein sequence ID" value="CAF3955642.1"/>
    <property type="molecule type" value="Genomic_DNA"/>
</dbReference>
<dbReference type="Proteomes" id="UP000681722">
    <property type="component" value="Unassembled WGS sequence"/>
</dbReference>